<dbReference type="Proteomes" id="UP000073923">
    <property type="component" value="Unassembled WGS sequence"/>
</dbReference>
<dbReference type="RefSeq" id="WP_058744709.1">
    <property type="nucleotide sequence ID" value="NZ_LDTF01000017.1"/>
</dbReference>
<dbReference type="AlphaFoldDB" id="A0A147IX39"/>
<evidence type="ECO:0000313" key="1">
    <source>
        <dbReference type="EMBL" id="KTW00173.1"/>
    </source>
</evidence>
<comment type="caution">
    <text evidence="1">The sequence shown here is derived from an EMBL/GenBank/DDBJ whole genome shotgun (WGS) entry which is preliminary data.</text>
</comment>
<sequence>MSGTITPIASRQTPEVQARAIAAVTALRRQVNEPRSLDRVLGVDRGIVGYPTLDAWYRAQPVPKGRLGARLRLSPDEKRLYGLRPSAELIELRGLGDESERWCVSVFPIAGGYIVGVKAPMGGGGVGVRFTKSHQASDYAHRLSVEHDLPIVERYA</sequence>
<gene>
    <name evidence="1" type="ORF">NS355_05105</name>
</gene>
<dbReference type="EMBL" id="LDTF01000017">
    <property type="protein sequence ID" value="KTW00173.1"/>
    <property type="molecule type" value="Genomic_DNA"/>
</dbReference>
<accession>A0A147IX39</accession>
<organism evidence="1 2">
    <name type="scientific">Sphingomonas yabuuchiae</name>
    <dbReference type="NCBI Taxonomy" id="172044"/>
    <lineage>
        <taxon>Bacteria</taxon>
        <taxon>Pseudomonadati</taxon>
        <taxon>Pseudomonadota</taxon>
        <taxon>Alphaproteobacteria</taxon>
        <taxon>Sphingomonadales</taxon>
        <taxon>Sphingomonadaceae</taxon>
        <taxon>Sphingomonas</taxon>
    </lineage>
</organism>
<protein>
    <submittedName>
        <fullName evidence="1">Uncharacterized protein</fullName>
    </submittedName>
</protein>
<dbReference type="PATRIC" id="fig|172044.3.peg.713"/>
<name>A0A147IX39_9SPHN</name>
<dbReference type="OrthoDB" id="7574459at2"/>
<reference evidence="1 2" key="1">
    <citation type="journal article" date="2016" name="Front. Microbiol.">
        <title>Genomic Resource of Rice Seed Associated Bacteria.</title>
        <authorList>
            <person name="Midha S."/>
            <person name="Bansal K."/>
            <person name="Sharma S."/>
            <person name="Kumar N."/>
            <person name="Patil P.P."/>
            <person name="Chaudhry V."/>
            <person name="Patil P.B."/>
        </authorList>
    </citation>
    <scope>NUCLEOTIDE SEQUENCE [LARGE SCALE GENOMIC DNA]</scope>
    <source>
        <strain evidence="1 2">NS355</strain>
    </source>
</reference>
<proteinExistence type="predicted"/>
<evidence type="ECO:0000313" key="2">
    <source>
        <dbReference type="Proteomes" id="UP000073923"/>
    </source>
</evidence>